<organism evidence="7 8">
    <name type="scientific">Serendipita vermifera MAFF 305830</name>
    <dbReference type="NCBI Taxonomy" id="933852"/>
    <lineage>
        <taxon>Eukaryota</taxon>
        <taxon>Fungi</taxon>
        <taxon>Dikarya</taxon>
        <taxon>Basidiomycota</taxon>
        <taxon>Agaricomycotina</taxon>
        <taxon>Agaricomycetes</taxon>
        <taxon>Sebacinales</taxon>
        <taxon>Serendipitaceae</taxon>
        <taxon>Serendipita</taxon>
    </lineage>
</organism>
<reference evidence="7 8" key="1">
    <citation type="submission" date="2014-04" db="EMBL/GenBank/DDBJ databases">
        <authorList>
            <consortium name="DOE Joint Genome Institute"/>
            <person name="Kuo A."/>
            <person name="Zuccaro A."/>
            <person name="Kohler A."/>
            <person name="Nagy L.G."/>
            <person name="Floudas D."/>
            <person name="Copeland A."/>
            <person name="Barry K.W."/>
            <person name="Cichocki N."/>
            <person name="Veneault-Fourrey C."/>
            <person name="LaButti K."/>
            <person name="Lindquist E.A."/>
            <person name="Lipzen A."/>
            <person name="Lundell T."/>
            <person name="Morin E."/>
            <person name="Murat C."/>
            <person name="Sun H."/>
            <person name="Tunlid A."/>
            <person name="Henrissat B."/>
            <person name="Grigoriev I.V."/>
            <person name="Hibbett D.S."/>
            <person name="Martin F."/>
            <person name="Nordberg H.P."/>
            <person name="Cantor M.N."/>
            <person name="Hua S.X."/>
        </authorList>
    </citation>
    <scope>NUCLEOTIDE SEQUENCE [LARGE SCALE GENOMIC DNA]</scope>
    <source>
        <strain evidence="7 8">MAFF 305830</strain>
    </source>
</reference>
<feature type="compositionally biased region" description="Acidic residues" evidence="5">
    <location>
        <begin position="589"/>
        <end position="600"/>
    </location>
</feature>
<evidence type="ECO:0000313" key="8">
    <source>
        <dbReference type="Proteomes" id="UP000054097"/>
    </source>
</evidence>
<feature type="region of interest" description="Disordered" evidence="5">
    <location>
        <begin position="581"/>
        <end position="600"/>
    </location>
</feature>
<dbReference type="HOGENOM" id="CLU_004294_1_0_1"/>
<accession>A0A0C3AT98</accession>
<dbReference type="GO" id="GO:0043111">
    <property type="term" value="P:replication fork arrest"/>
    <property type="evidence" value="ECO:0007669"/>
    <property type="project" value="TreeGrafter"/>
</dbReference>
<dbReference type="AlphaFoldDB" id="A0A0C3AT98"/>
<feature type="region of interest" description="Disordered" evidence="5">
    <location>
        <begin position="924"/>
        <end position="981"/>
    </location>
</feature>
<feature type="compositionally biased region" description="Low complexity" evidence="5">
    <location>
        <begin position="1089"/>
        <end position="1099"/>
    </location>
</feature>
<feature type="domain" description="Timeless N-terminal" evidence="6">
    <location>
        <begin position="47"/>
        <end position="325"/>
    </location>
</feature>
<feature type="compositionally biased region" description="Polar residues" evidence="5">
    <location>
        <begin position="1060"/>
        <end position="1070"/>
    </location>
</feature>
<evidence type="ECO:0000256" key="5">
    <source>
        <dbReference type="SAM" id="MobiDB-lite"/>
    </source>
</evidence>
<protein>
    <recommendedName>
        <fullName evidence="6">Timeless N-terminal domain-containing protein</fullName>
    </recommendedName>
</protein>
<dbReference type="GO" id="GO:0000076">
    <property type="term" value="P:DNA replication checkpoint signaling"/>
    <property type="evidence" value="ECO:0007669"/>
    <property type="project" value="TreeGrafter"/>
</dbReference>
<dbReference type="PANTHER" id="PTHR22940">
    <property type="entry name" value="TIMEOUT/TIMELESS-2"/>
    <property type="match status" value="1"/>
</dbReference>
<dbReference type="STRING" id="933852.A0A0C3AT98"/>
<feature type="compositionally biased region" description="Basic and acidic residues" evidence="5">
    <location>
        <begin position="738"/>
        <end position="749"/>
    </location>
</feature>
<gene>
    <name evidence="7" type="ORF">M408DRAFT_70749</name>
</gene>
<reference evidence="8" key="2">
    <citation type="submission" date="2015-01" db="EMBL/GenBank/DDBJ databases">
        <title>Evolutionary Origins and Diversification of the Mycorrhizal Mutualists.</title>
        <authorList>
            <consortium name="DOE Joint Genome Institute"/>
            <consortium name="Mycorrhizal Genomics Consortium"/>
            <person name="Kohler A."/>
            <person name="Kuo A."/>
            <person name="Nagy L.G."/>
            <person name="Floudas D."/>
            <person name="Copeland A."/>
            <person name="Barry K.W."/>
            <person name="Cichocki N."/>
            <person name="Veneault-Fourrey C."/>
            <person name="LaButti K."/>
            <person name="Lindquist E.A."/>
            <person name="Lipzen A."/>
            <person name="Lundell T."/>
            <person name="Morin E."/>
            <person name="Murat C."/>
            <person name="Riley R."/>
            <person name="Ohm R."/>
            <person name="Sun H."/>
            <person name="Tunlid A."/>
            <person name="Henrissat B."/>
            <person name="Grigoriev I.V."/>
            <person name="Hibbett D.S."/>
            <person name="Martin F."/>
        </authorList>
    </citation>
    <scope>NUCLEOTIDE SEQUENCE [LARGE SCALE GENOMIC DNA]</scope>
    <source>
        <strain evidence="8">MAFF 305830</strain>
    </source>
</reference>
<dbReference type="PANTHER" id="PTHR22940:SF4">
    <property type="entry name" value="PROTEIN TIMELESS HOMOLOG"/>
    <property type="match status" value="1"/>
</dbReference>
<evidence type="ECO:0000256" key="2">
    <source>
        <dbReference type="ARBA" id="ARBA00022880"/>
    </source>
</evidence>
<dbReference type="InterPro" id="IPR044998">
    <property type="entry name" value="Timeless"/>
</dbReference>
<proteinExistence type="predicted"/>
<dbReference type="GO" id="GO:0006281">
    <property type="term" value="P:DNA repair"/>
    <property type="evidence" value="ECO:0007669"/>
    <property type="project" value="TreeGrafter"/>
</dbReference>
<dbReference type="Pfam" id="PF04821">
    <property type="entry name" value="TIMELESS"/>
    <property type="match status" value="1"/>
</dbReference>
<evidence type="ECO:0000256" key="3">
    <source>
        <dbReference type="ARBA" id="ARBA00023242"/>
    </source>
</evidence>
<comment type="subcellular location">
    <subcellularLocation>
        <location evidence="1">Nucleus</location>
    </subcellularLocation>
</comment>
<evidence type="ECO:0000256" key="4">
    <source>
        <dbReference type="ARBA" id="ARBA00023306"/>
    </source>
</evidence>
<feature type="region of interest" description="Disordered" evidence="5">
    <location>
        <begin position="1012"/>
        <end position="1188"/>
    </location>
</feature>
<dbReference type="InterPro" id="IPR006906">
    <property type="entry name" value="Timeless_N"/>
</dbReference>
<feature type="compositionally biased region" description="Basic and acidic residues" evidence="5">
    <location>
        <begin position="1133"/>
        <end position="1143"/>
    </location>
</feature>
<keyword evidence="2" id="KW-0236">DNA replication inhibitor</keyword>
<keyword evidence="4" id="KW-0131">Cell cycle</keyword>
<evidence type="ECO:0000256" key="1">
    <source>
        <dbReference type="ARBA" id="ARBA00004123"/>
    </source>
</evidence>
<dbReference type="OrthoDB" id="310853at2759"/>
<feature type="compositionally biased region" description="Acidic residues" evidence="5">
    <location>
        <begin position="940"/>
        <end position="954"/>
    </location>
</feature>
<evidence type="ECO:0000259" key="6">
    <source>
        <dbReference type="Pfam" id="PF04821"/>
    </source>
</evidence>
<name>A0A0C3AT98_SERVB</name>
<keyword evidence="3" id="KW-0539">Nucleus</keyword>
<dbReference type="EMBL" id="KN824296">
    <property type="protein sequence ID" value="KIM27795.1"/>
    <property type="molecule type" value="Genomic_DNA"/>
</dbReference>
<dbReference type="Proteomes" id="UP000054097">
    <property type="component" value="Unassembled WGS sequence"/>
</dbReference>
<sequence>MLEQIINLSDDEDQPTEPLSRRDILAPAIQHVIAALGGTENLPEGSTYVLGDECYGCLKDLKRFWRKDDSDDERTVARIFYEAAVLQNDLIPIVLQTAGKGDVENRCAIAAVDLMTGMTWPIDVAAELKELDEEEDAASVDYTLLITAQLNYKRAVIANKDCLSAIFDLLVPCMAKERWNRTERDKQIVTLVLYLLRNLAFIRDLPINTNLSADQAELSLLQSRYIGILHDTLVLDFLLTFASNAIDDPLANAQNTLVLEIFYLLFRSIPPASILPPLPGKHGPTTSTATSNALRNALDTESRSSLLHKRHTTSRHSRFGTTIQISSSQTGQSLILHRGAAAIHGKGAGEVLDQGKKKLAKRGKMKDELTGAETRLSSETRDNLGNVAKTFVESCFNPFFSSIIKDIRAERSKITEKDNLRLLFLSKFFIQFFLAMRERDIAQSPTKKMSLGFALVLEVVQRGWAGWILKRMREATDMKPKQWTELHAGLECLTQVLLLVDAMSTSKDEELQDAAGTLQYQIYYNGEALERMLECMRTYKDQSFGYLEANIHLAYVLLRMLERWGSKNGGLYIRKTKKKKGGRQTTGVPEEEGVVDDASEEEAQVNEDILQEMTLEKFEHKFANEEVTTTLLAYLSKFLDFDSPDKMKWVVTLMHRQAVRAKAEGLYFKVSILAQFQTILVHQKTLPRDRPHKDLVSLITYLLRQFFKGVASDTTLIAEAFFPKNRGLWKAYSSWEPPEKMRKGGKDGSKGAAGTSHFPPDVRVKRGHSWSEELGIAIACLCEKEERHLVEWIKQLLRLIIDLKQMTIDEVDKTNEDEMDSDGEEIGRKQNVDGNPSSAALAKLEDFVIPCTEESHVTAVSRNPHLKLLFKLIGFKILDPCTSELEWFCPKEKLPADLQRSLNLINNFLLDPLDLGGKKALQMLSKPQKSKAKRVRPPVSDDDANGSLPDDDIDGYTREKESRARKKGAARAEKKKKEKESILSAQFIEDSDQEIGNDDSFFAAEAALRERMAAAANKASGPPLQTGGTKRKKVNDSDEEDSDDGGTRKRARMSEVLGPSQATQSDTLDISSDEDDGEAVPRPERFRSGRSSGDKSLSSTERPKKRQRSPISSPPPSSRAASSEAGSDEEEISTTRRLADNPKRLSRSSGAVEFEDSELEDDALTAPRVPRGTARPAKRLMVSDDEDE</sequence>
<dbReference type="GO" id="GO:0031298">
    <property type="term" value="C:replication fork protection complex"/>
    <property type="evidence" value="ECO:0007669"/>
    <property type="project" value="TreeGrafter"/>
</dbReference>
<feature type="region of interest" description="Disordered" evidence="5">
    <location>
        <begin position="738"/>
        <end position="758"/>
    </location>
</feature>
<dbReference type="GO" id="GO:0003677">
    <property type="term" value="F:DNA binding"/>
    <property type="evidence" value="ECO:0007669"/>
    <property type="project" value="TreeGrafter"/>
</dbReference>
<feature type="compositionally biased region" description="Basic residues" evidence="5">
    <location>
        <begin position="963"/>
        <end position="977"/>
    </location>
</feature>
<feature type="region of interest" description="Disordered" evidence="5">
    <location>
        <begin position="815"/>
        <end position="834"/>
    </location>
</feature>
<keyword evidence="8" id="KW-1185">Reference proteome</keyword>
<evidence type="ECO:0000313" key="7">
    <source>
        <dbReference type="EMBL" id="KIM27795.1"/>
    </source>
</evidence>
<feature type="compositionally biased region" description="Acidic residues" evidence="5">
    <location>
        <begin position="1153"/>
        <end position="1163"/>
    </location>
</feature>